<dbReference type="Gene3D" id="1.10.260.40">
    <property type="entry name" value="lambda repressor-like DNA-binding domains"/>
    <property type="match status" value="1"/>
</dbReference>
<dbReference type="Proteomes" id="UP000260025">
    <property type="component" value="Unassembled WGS sequence"/>
</dbReference>
<dbReference type="AlphaFoldDB" id="A0A3E2VUY0"/>
<comment type="caution">
    <text evidence="2">The sequence shown here is derived from an EMBL/GenBank/DDBJ whole genome shotgun (WGS) entry which is preliminary data.</text>
</comment>
<feature type="domain" description="HTH cro/C1-type" evidence="1">
    <location>
        <begin position="17"/>
        <end position="73"/>
    </location>
</feature>
<protein>
    <submittedName>
        <fullName evidence="2">XRE family transcriptional regulator</fullName>
    </submittedName>
</protein>
<evidence type="ECO:0000259" key="1">
    <source>
        <dbReference type="PROSITE" id="PS50943"/>
    </source>
</evidence>
<dbReference type="InterPro" id="IPR010982">
    <property type="entry name" value="Lambda_DNA-bd_dom_sf"/>
</dbReference>
<evidence type="ECO:0000313" key="2">
    <source>
        <dbReference type="EMBL" id="RGC14579.1"/>
    </source>
</evidence>
<dbReference type="RefSeq" id="WP_117443526.1">
    <property type="nucleotide sequence ID" value="NZ_JAJFEN010000028.1"/>
</dbReference>
<gene>
    <name evidence="2" type="ORF">DXA38_12855</name>
</gene>
<dbReference type="CDD" id="cd00093">
    <property type="entry name" value="HTH_XRE"/>
    <property type="match status" value="1"/>
</dbReference>
<dbReference type="OrthoDB" id="1649983at2"/>
<name>A0A3E2VUY0_CLOIN</name>
<reference evidence="2 3" key="1">
    <citation type="submission" date="2018-08" db="EMBL/GenBank/DDBJ databases">
        <title>A genome reference for cultivated species of the human gut microbiota.</title>
        <authorList>
            <person name="Zou Y."/>
            <person name="Xue W."/>
            <person name="Luo G."/>
        </authorList>
    </citation>
    <scope>NUCLEOTIDE SEQUENCE [LARGE SCALE GENOMIC DNA]</scope>
    <source>
        <strain evidence="2 3">OF01-2LB</strain>
    </source>
</reference>
<dbReference type="EMBL" id="QVEV01000019">
    <property type="protein sequence ID" value="RGC14579.1"/>
    <property type="molecule type" value="Genomic_DNA"/>
</dbReference>
<dbReference type="PROSITE" id="PS50943">
    <property type="entry name" value="HTH_CROC1"/>
    <property type="match status" value="1"/>
</dbReference>
<accession>A0A3E2VUY0</accession>
<dbReference type="InterPro" id="IPR001387">
    <property type="entry name" value="Cro/C1-type_HTH"/>
</dbReference>
<proteinExistence type="predicted"/>
<sequence>MLLDICEEHRKRYGWLIRQKRIALGYTQKELVEKLNHAVSLRSYIALENGKALQDMDIYDQLFALLGLQYNYACNPDPLLAPFLEKLFVSWNAYEEETCCSCIRKLMQLLSPYRQYSWETVVLNSLSILLDALEKDRLLKSEEYDWLMQFHSVLPRELESVYATILYRYQYNLPHDRKQLRRLLTLFPMLSHPDSVQNCITYALHQTNLEHNDLPAWKQLQRFRKQEEHSGNWTALFDLYHWLCLISARIHVPAFEGLHRKCEMLLQEQAIKAERISIYYFNLSGVYHNQKEYEKEEYYLCLFLKDRTRQLLPFMFWYIHNQRLQGKEIEKVLAQSYDMRDCSERLQTLWGFFEILPHVDAQTSQKYLMKQCLPLLSELAVEFQIVFLHELQLLIPKTRNYKDLHLYMKQLQL</sequence>
<evidence type="ECO:0000313" key="3">
    <source>
        <dbReference type="Proteomes" id="UP000260025"/>
    </source>
</evidence>
<dbReference type="SUPFAM" id="SSF47413">
    <property type="entry name" value="lambda repressor-like DNA-binding domains"/>
    <property type="match status" value="1"/>
</dbReference>
<dbReference type="GO" id="GO:0003677">
    <property type="term" value="F:DNA binding"/>
    <property type="evidence" value="ECO:0007669"/>
    <property type="project" value="InterPro"/>
</dbReference>
<organism evidence="2 3">
    <name type="scientific">Clostridium innocuum</name>
    <dbReference type="NCBI Taxonomy" id="1522"/>
    <lineage>
        <taxon>Bacteria</taxon>
        <taxon>Bacillati</taxon>
        <taxon>Bacillota</taxon>
        <taxon>Clostridia</taxon>
        <taxon>Eubacteriales</taxon>
        <taxon>Clostridiaceae</taxon>
        <taxon>Clostridium</taxon>
    </lineage>
</organism>